<reference evidence="2 3" key="1">
    <citation type="submission" date="2023-07" db="EMBL/GenBank/DDBJ databases">
        <title>Sequencing the genomes of 1000 actinobacteria strains.</title>
        <authorList>
            <person name="Klenk H.-P."/>
        </authorList>
    </citation>
    <scope>NUCLEOTIDE SEQUENCE [LARGE SCALE GENOMIC DNA]</scope>
    <source>
        <strain evidence="2 3">DSM 44109</strain>
    </source>
</reference>
<dbReference type="RefSeq" id="WP_306874027.1">
    <property type="nucleotide sequence ID" value="NZ_JAUSRB010000002.1"/>
</dbReference>
<evidence type="ECO:0000313" key="2">
    <source>
        <dbReference type="EMBL" id="MDP9869751.1"/>
    </source>
</evidence>
<evidence type="ECO:0000313" key="3">
    <source>
        <dbReference type="Proteomes" id="UP001230426"/>
    </source>
</evidence>
<feature type="region of interest" description="Disordered" evidence="1">
    <location>
        <begin position="61"/>
        <end position="87"/>
    </location>
</feature>
<comment type="caution">
    <text evidence="2">The sequence shown here is derived from an EMBL/GenBank/DDBJ whole genome shotgun (WGS) entry which is preliminary data.</text>
</comment>
<dbReference type="Proteomes" id="UP001230426">
    <property type="component" value="Unassembled WGS sequence"/>
</dbReference>
<gene>
    <name evidence="2" type="ORF">J2S55_009017</name>
</gene>
<evidence type="ECO:0000256" key="1">
    <source>
        <dbReference type="SAM" id="MobiDB-lite"/>
    </source>
</evidence>
<proteinExistence type="predicted"/>
<organism evidence="2 3">
    <name type="scientific">Streptosporangium brasiliense</name>
    <dbReference type="NCBI Taxonomy" id="47480"/>
    <lineage>
        <taxon>Bacteria</taxon>
        <taxon>Bacillati</taxon>
        <taxon>Actinomycetota</taxon>
        <taxon>Actinomycetes</taxon>
        <taxon>Streptosporangiales</taxon>
        <taxon>Streptosporangiaceae</taxon>
        <taxon>Streptosporangium</taxon>
    </lineage>
</organism>
<name>A0ABT9RLQ4_9ACTN</name>
<keyword evidence="3" id="KW-1185">Reference proteome</keyword>
<accession>A0ABT9RLQ4</accession>
<dbReference type="EMBL" id="JAUSRB010000002">
    <property type="protein sequence ID" value="MDP9869751.1"/>
    <property type="molecule type" value="Genomic_DNA"/>
</dbReference>
<protein>
    <submittedName>
        <fullName evidence="2">Uncharacterized protein</fullName>
    </submittedName>
</protein>
<sequence>MQNSAAYPVKNTFAAKLSTAIVTGIIACTAVIGGYSVTGAAGTTWDSASAVVAGTTWDSTDGTTWDSTDGTTWDSTDGTTWDSAGRL</sequence>